<evidence type="ECO:0000256" key="6">
    <source>
        <dbReference type="SAM" id="Phobius"/>
    </source>
</evidence>
<feature type="transmembrane region" description="Helical" evidence="6">
    <location>
        <begin position="71"/>
        <end position="90"/>
    </location>
</feature>
<feature type="transmembrane region" description="Helical" evidence="6">
    <location>
        <begin position="102"/>
        <end position="124"/>
    </location>
</feature>
<comment type="subcellular location">
    <subcellularLocation>
        <location evidence="1">Cell membrane</location>
        <topology evidence="1">Multi-pass membrane protein</topology>
    </subcellularLocation>
</comment>
<accession>A0ABX7C664</accession>
<sequence>MTDLVPFILAVLALLATPGPTNTLMAAAGAQRGLARSLPLLAGELGGYAIAITVWIELVGRAAAAQPLVPVIAKFIAAAFLTWSAWKLWVNAGHADLERRGITLGRVFATTMINPKALVFAFAIFPQVGFVARLPYLGLFVGMVVATAIGWMILGAVAARSSAGLFTGPRVERITAVALAVFATLLAVQTVPGMVVG</sequence>
<feature type="transmembrane region" description="Helical" evidence="6">
    <location>
        <begin position="136"/>
        <end position="154"/>
    </location>
</feature>
<evidence type="ECO:0000256" key="4">
    <source>
        <dbReference type="ARBA" id="ARBA00022989"/>
    </source>
</evidence>
<evidence type="ECO:0000256" key="5">
    <source>
        <dbReference type="ARBA" id="ARBA00023136"/>
    </source>
</evidence>
<evidence type="ECO:0000256" key="2">
    <source>
        <dbReference type="ARBA" id="ARBA00022475"/>
    </source>
</evidence>
<keyword evidence="5 6" id="KW-0472">Membrane</keyword>
<dbReference type="PANTHER" id="PTHR30086:SF20">
    <property type="entry name" value="ARGININE EXPORTER PROTEIN ARGO-RELATED"/>
    <property type="match status" value="1"/>
</dbReference>
<protein>
    <submittedName>
        <fullName evidence="7">LysE family transporter</fullName>
    </submittedName>
</protein>
<feature type="transmembrane region" description="Helical" evidence="6">
    <location>
        <begin position="174"/>
        <end position="196"/>
    </location>
</feature>
<reference evidence="7 8" key="1">
    <citation type="submission" date="2021-01" db="EMBL/GenBank/DDBJ databases">
        <title>Genome seq and assembly of Devosia sp. G19.</title>
        <authorList>
            <person name="Chhetri G."/>
        </authorList>
    </citation>
    <scope>NUCLEOTIDE SEQUENCE [LARGE SCALE GENOMIC DNA]</scope>
    <source>
        <strain evidence="7 8">G19</strain>
    </source>
</reference>
<dbReference type="RefSeq" id="WP_201661751.1">
    <property type="nucleotide sequence ID" value="NZ_CP068047.1"/>
</dbReference>
<keyword evidence="4 6" id="KW-1133">Transmembrane helix</keyword>
<name>A0ABX7C664_9HYPH</name>
<dbReference type="Proteomes" id="UP000595460">
    <property type="component" value="Chromosome"/>
</dbReference>
<keyword evidence="3 6" id="KW-0812">Transmembrane</keyword>
<dbReference type="Pfam" id="PF01810">
    <property type="entry name" value="LysE"/>
    <property type="match status" value="1"/>
</dbReference>
<keyword evidence="8" id="KW-1185">Reference proteome</keyword>
<gene>
    <name evidence="7" type="ORF">JI749_07610</name>
</gene>
<proteinExistence type="predicted"/>
<keyword evidence="2" id="KW-1003">Cell membrane</keyword>
<evidence type="ECO:0000313" key="8">
    <source>
        <dbReference type="Proteomes" id="UP000595460"/>
    </source>
</evidence>
<evidence type="ECO:0000313" key="7">
    <source>
        <dbReference type="EMBL" id="QQR37466.1"/>
    </source>
</evidence>
<dbReference type="EMBL" id="CP068047">
    <property type="protein sequence ID" value="QQR37466.1"/>
    <property type="molecule type" value="Genomic_DNA"/>
</dbReference>
<organism evidence="7 8">
    <name type="scientific">Devosia oryziradicis</name>
    <dbReference type="NCBI Taxonomy" id="2801335"/>
    <lineage>
        <taxon>Bacteria</taxon>
        <taxon>Pseudomonadati</taxon>
        <taxon>Pseudomonadota</taxon>
        <taxon>Alphaproteobacteria</taxon>
        <taxon>Hyphomicrobiales</taxon>
        <taxon>Devosiaceae</taxon>
        <taxon>Devosia</taxon>
    </lineage>
</organism>
<evidence type="ECO:0000256" key="3">
    <source>
        <dbReference type="ARBA" id="ARBA00022692"/>
    </source>
</evidence>
<dbReference type="InterPro" id="IPR001123">
    <property type="entry name" value="LeuE-type"/>
</dbReference>
<dbReference type="PANTHER" id="PTHR30086">
    <property type="entry name" value="ARGININE EXPORTER PROTEIN ARGO"/>
    <property type="match status" value="1"/>
</dbReference>
<evidence type="ECO:0000256" key="1">
    <source>
        <dbReference type="ARBA" id="ARBA00004651"/>
    </source>
</evidence>